<dbReference type="SMART" id="SM00271">
    <property type="entry name" value="DnaJ"/>
    <property type="match status" value="1"/>
</dbReference>
<dbReference type="PROSITE" id="PS50076">
    <property type="entry name" value="DNAJ_2"/>
    <property type="match status" value="1"/>
</dbReference>
<keyword evidence="2" id="KW-0346">Stress response</keyword>
<dbReference type="InterPro" id="IPR001623">
    <property type="entry name" value="DnaJ_domain"/>
</dbReference>
<dbReference type="EMBL" id="BJWL01000020">
    <property type="protein sequence ID" value="GFZ08951.1"/>
    <property type="molecule type" value="Genomic_DNA"/>
</dbReference>
<dbReference type="SUPFAM" id="SSF46565">
    <property type="entry name" value="Chaperone J-domain"/>
    <property type="match status" value="1"/>
</dbReference>
<dbReference type="CDD" id="cd06257">
    <property type="entry name" value="DnaJ"/>
    <property type="match status" value="1"/>
</dbReference>
<evidence type="ECO:0000313" key="2">
    <source>
        <dbReference type="EMBL" id="GFZ08951.1"/>
    </source>
</evidence>
<dbReference type="Gene3D" id="1.10.287.110">
    <property type="entry name" value="DnaJ domain"/>
    <property type="match status" value="1"/>
</dbReference>
<reference evidence="2 3" key="1">
    <citation type="submission" date="2019-07" db="EMBL/GenBank/DDBJ databases">
        <title>De Novo Assembly of kiwifruit Actinidia rufa.</title>
        <authorList>
            <person name="Sugita-Konishi S."/>
            <person name="Sato K."/>
            <person name="Mori E."/>
            <person name="Abe Y."/>
            <person name="Kisaki G."/>
            <person name="Hamano K."/>
            <person name="Suezawa K."/>
            <person name="Otani M."/>
            <person name="Fukuda T."/>
            <person name="Manabe T."/>
            <person name="Gomi K."/>
            <person name="Tabuchi M."/>
            <person name="Akimitsu K."/>
            <person name="Kataoka I."/>
        </authorList>
    </citation>
    <scope>NUCLEOTIDE SEQUENCE [LARGE SCALE GENOMIC DNA]</scope>
    <source>
        <strain evidence="3">cv. Fuchu</strain>
    </source>
</reference>
<evidence type="ECO:0000313" key="3">
    <source>
        <dbReference type="Proteomes" id="UP000585474"/>
    </source>
</evidence>
<dbReference type="Pfam" id="PF00226">
    <property type="entry name" value="DnaJ"/>
    <property type="match status" value="1"/>
</dbReference>
<name>A0A7J0GDW8_9ERIC</name>
<dbReference type="InterPro" id="IPR036869">
    <property type="entry name" value="J_dom_sf"/>
</dbReference>
<dbReference type="PANTHER" id="PTHR47374:SF6">
    <property type="entry name" value="ENDOSOME ANTIGEN-LIKE PROTEIN, PUTATIVE (DUF3444)-RELATED"/>
    <property type="match status" value="1"/>
</dbReference>
<protein>
    <submittedName>
        <fullName evidence="2">DNAJ heat shock N-terminal domain-containing protein</fullName>
    </submittedName>
</protein>
<sequence length="319" mass="36735">MECNKEEAIRAKQIAENKMQNKDFVWTRKIVLKAQKLDHDLVNISQMIMVCDVHCSAENKVFGNEKDWYGILKIELTADKASIKKQYRKFALLLHPDKNRFAGAADALKLIGEAQRTASTNPNVGKQPWTQNHFMSKGTSQFTSFSAQHQQAQRQPQTAFPNGQQTFCPFCFMRCKEGRSHTYVETAPFSHKLKVEYTGEKGEKDEYAIFPRKDEVWALYKNWNAGRTCSDLESCEYYIEIYDVEIKVLVLELVHGFKTVFTAQMRQGSQLTMKFPQKELLRFSHQIPAFRLTEERGGSLRGYWEPDPAALPVNLLSST</sequence>
<organism evidence="2 3">
    <name type="scientific">Actinidia rufa</name>
    <dbReference type="NCBI Taxonomy" id="165716"/>
    <lineage>
        <taxon>Eukaryota</taxon>
        <taxon>Viridiplantae</taxon>
        <taxon>Streptophyta</taxon>
        <taxon>Embryophyta</taxon>
        <taxon>Tracheophyta</taxon>
        <taxon>Spermatophyta</taxon>
        <taxon>Magnoliopsida</taxon>
        <taxon>eudicotyledons</taxon>
        <taxon>Gunneridae</taxon>
        <taxon>Pentapetalae</taxon>
        <taxon>asterids</taxon>
        <taxon>Ericales</taxon>
        <taxon>Actinidiaceae</taxon>
        <taxon>Actinidia</taxon>
    </lineage>
</organism>
<gene>
    <name evidence="2" type="ORF">Acr_20g0007590</name>
</gene>
<keyword evidence="3" id="KW-1185">Reference proteome</keyword>
<proteinExistence type="predicted"/>
<feature type="domain" description="J" evidence="1">
    <location>
        <begin position="67"/>
        <end position="116"/>
    </location>
</feature>
<accession>A0A7J0GDW8</accession>
<comment type="caution">
    <text evidence="2">The sequence shown here is derived from an EMBL/GenBank/DDBJ whole genome shotgun (WGS) entry which is preliminary data.</text>
</comment>
<dbReference type="PANTHER" id="PTHR47374">
    <property type="entry name" value="ENDOSOME ANTIGEN-LIKE PROTEIN, PUTATIVE (DUF3444)-RELATED"/>
    <property type="match status" value="1"/>
</dbReference>
<dbReference type="InterPro" id="IPR024593">
    <property type="entry name" value="DUF3444"/>
</dbReference>
<dbReference type="Pfam" id="PF11926">
    <property type="entry name" value="DUF3444"/>
    <property type="match status" value="1"/>
</dbReference>
<dbReference type="OrthoDB" id="10250354at2759"/>
<evidence type="ECO:0000259" key="1">
    <source>
        <dbReference type="PROSITE" id="PS50076"/>
    </source>
</evidence>
<dbReference type="AlphaFoldDB" id="A0A7J0GDW8"/>
<dbReference type="Proteomes" id="UP000585474">
    <property type="component" value="Unassembled WGS sequence"/>
</dbReference>